<feature type="domain" description="DUF6589" evidence="2">
    <location>
        <begin position="276"/>
        <end position="565"/>
    </location>
</feature>
<evidence type="ECO:0000313" key="4">
    <source>
        <dbReference type="EnsemblFungi" id="PTTG_29762-t43_1-p1"/>
    </source>
</evidence>
<sequence length="772" mass="86466">MQKLTTVDTPMLYNIIQGILSPEQEDKNGKPANKPGPPPKKKICKEKTTGIATAKTTDNATKKTPASATKKTPDNTSNKTTEKETQDIVAPADETSNQDFVEAGLAEYSGFEYLPPDTSPQGKELQHSHIASVICSMVKFTLNRRYNGLQLKNCIRFYACGVSETVNEYLHYMGLTSHRKTAIEALKSLSSEAMDWVENSMALSNSLAPILCIDNLDMEERIQIASVGKQTRTFHGTWGYLHIPDDDLLKSLNPDKLTLDTFHHALRNVASLDINPQMFLPTSSPADDYTHVWKSQIAQVMHKYVATPSDKRSMLPLNPPSIEPISPKNPNIQMLRLMDESNNSAEGIGQVMEALQRQSGLEPKEFFGRLQLMDANLGTCQIFNAIRMLRIPSEHCEHSLNNISMSLGAAHTLWNIAHTILTHHFGNSNAMDDLGVWHYLEALGIPPEKVIQKKDFTKMLNYMEQVHEATIWYCLREVMGKHDEVINEELSVIPTAKWNEVVEQCYLRFCTHDARRRAKSSPQLFNLLNRMRDFSTVIEARRSMKAGDVGRLINIWKMWSYTLLGISPQTHIASHSDFASLNGQIDSANLTGITSRTGRPLCCQGFPSRISQLFIYTCGGAGTQIEQLKTLISSNIPLLKSMFDSLRIDSGAKHIQQSHKIVLTLCALETFNQMATSKDILNSNPVEILTCKVKLQVDTYLDGLKILQAELKNNESELHRFTMHLPFDEQVPEPESELDDDDVNMEDNCSIGTDSPNADLHNANDPPATLSK</sequence>
<reference evidence="3" key="2">
    <citation type="submission" date="2016-05" db="EMBL/GenBank/DDBJ databases">
        <title>Comparative analysis highlights variable genome content of wheat rusts and divergence of the mating loci.</title>
        <authorList>
            <person name="Cuomo C.A."/>
            <person name="Bakkeren G."/>
            <person name="Szabo L."/>
            <person name="Khalil H."/>
            <person name="Joly D."/>
            <person name="Goldberg J."/>
            <person name="Young S."/>
            <person name="Zeng Q."/>
            <person name="Fellers J."/>
        </authorList>
    </citation>
    <scope>NUCLEOTIDE SEQUENCE [LARGE SCALE GENOMIC DNA]</scope>
    <source>
        <strain evidence="3">1-1 BBBD Race 1</strain>
    </source>
</reference>
<keyword evidence="5" id="KW-1185">Reference proteome</keyword>
<dbReference type="AlphaFoldDB" id="A0A180G219"/>
<dbReference type="OrthoDB" id="2497276at2759"/>
<dbReference type="EnsemblFungi" id="PTTG_29762-t43_1">
    <property type="protein sequence ID" value="PTTG_29762-t43_1-p1"/>
    <property type="gene ID" value="PTTG_29762"/>
</dbReference>
<name>A0A180G219_PUCT1</name>
<feature type="compositionally biased region" description="Acidic residues" evidence="1">
    <location>
        <begin position="730"/>
        <end position="745"/>
    </location>
</feature>
<evidence type="ECO:0000313" key="3">
    <source>
        <dbReference type="EMBL" id="OAV86711.1"/>
    </source>
</evidence>
<dbReference type="Proteomes" id="UP000005240">
    <property type="component" value="Unassembled WGS sequence"/>
</dbReference>
<evidence type="ECO:0000256" key="1">
    <source>
        <dbReference type="SAM" id="MobiDB-lite"/>
    </source>
</evidence>
<dbReference type="EMBL" id="ADAS02000871">
    <property type="protein sequence ID" value="OAV86711.1"/>
    <property type="molecule type" value="Genomic_DNA"/>
</dbReference>
<dbReference type="InterPro" id="IPR046496">
    <property type="entry name" value="DUF6589"/>
</dbReference>
<dbReference type="VEuPathDB" id="FungiDB:PTTG_29762"/>
<proteinExistence type="predicted"/>
<accession>A0A180G219</accession>
<feature type="region of interest" description="Disordered" evidence="1">
    <location>
        <begin position="18"/>
        <end position="96"/>
    </location>
</feature>
<feature type="region of interest" description="Disordered" evidence="1">
    <location>
        <begin position="727"/>
        <end position="772"/>
    </location>
</feature>
<dbReference type="Pfam" id="PF20231">
    <property type="entry name" value="DUF6589"/>
    <property type="match status" value="1"/>
</dbReference>
<evidence type="ECO:0000313" key="5">
    <source>
        <dbReference type="Proteomes" id="UP000005240"/>
    </source>
</evidence>
<reference evidence="3" key="1">
    <citation type="submission" date="2009-11" db="EMBL/GenBank/DDBJ databases">
        <authorList>
            <consortium name="The Broad Institute Genome Sequencing Platform"/>
            <person name="Ward D."/>
            <person name="Feldgarden M."/>
            <person name="Earl A."/>
            <person name="Young S.K."/>
            <person name="Zeng Q."/>
            <person name="Koehrsen M."/>
            <person name="Alvarado L."/>
            <person name="Berlin A."/>
            <person name="Bochicchio J."/>
            <person name="Borenstein D."/>
            <person name="Chapman S.B."/>
            <person name="Chen Z."/>
            <person name="Engels R."/>
            <person name="Freedman E."/>
            <person name="Gellesch M."/>
            <person name="Goldberg J."/>
            <person name="Griggs A."/>
            <person name="Gujja S."/>
            <person name="Heilman E."/>
            <person name="Heiman D."/>
            <person name="Hepburn T."/>
            <person name="Howarth C."/>
            <person name="Jen D."/>
            <person name="Larson L."/>
            <person name="Lewis B."/>
            <person name="Mehta T."/>
            <person name="Park D."/>
            <person name="Pearson M."/>
            <person name="Roberts A."/>
            <person name="Saif S."/>
            <person name="Shea T."/>
            <person name="Shenoy N."/>
            <person name="Sisk P."/>
            <person name="Stolte C."/>
            <person name="Sykes S."/>
            <person name="Thomson T."/>
            <person name="Walk T."/>
            <person name="White J."/>
            <person name="Yandava C."/>
            <person name="Izard J."/>
            <person name="Baranova O.V."/>
            <person name="Blanton J.M."/>
            <person name="Tanner A.C."/>
            <person name="Dewhirst F.E."/>
            <person name="Haas B."/>
            <person name="Nusbaum C."/>
            <person name="Birren B."/>
        </authorList>
    </citation>
    <scope>NUCLEOTIDE SEQUENCE [LARGE SCALE GENOMIC DNA]</scope>
    <source>
        <strain evidence="3">1-1 BBBD Race 1</strain>
    </source>
</reference>
<evidence type="ECO:0000259" key="2">
    <source>
        <dbReference type="Pfam" id="PF20231"/>
    </source>
</evidence>
<feature type="compositionally biased region" description="Low complexity" evidence="1">
    <location>
        <begin position="52"/>
        <end position="70"/>
    </location>
</feature>
<gene>
    <name evidence="3" type="ORF">PTTG_29762</name>
</gene>
<reference evidence="4 5" key="3">
    <citation type="journal article" date="2017" name="G3 (Bethesda)">
        <title>Comparative analysis highlights variable genome content of wheat rusts and divergence of the mating loci.</title>
        <authorList>
            <person name="Cuomo C.A."/>
            <person name="Bakkeren G."/>
            <person name="Khalil H.B."/>
            <person name="Panwar V."/>
            <person name="Joly D."/>
            <person name="Linning R."/>
            <person name="Sakthikumar S."/>
            <person name="Song X."/>
            <person name="Adiconis X."/>
            <person name="Fan L."/>
            <person name="Goldberg J.M."/>
            <person name="Levin J.Z."/>
            <person name="Young S."/>
            <person name="Zeng Q."/>
            <person name="Anikster Y."/>
            <person name="Bruce M."/>
            <person name="Wang M."/>
            <person name="Yin C."/>
            <person name="McCallum B."/>
            <person name="Szabo L.J."/>
            <person name="Hulbert S."/>
            <person name="Chen X."/>
            <person name="Fellers J.P."/>
        </authorList>
    </citation>
    <scope>NUCLEOTIDE SEQUENCE</scope>
    <source>
        <strain evidence="5">Isolate 1-1 / race 1 (BBBD)</strain>
        <strain evidence="4">isolate 1-1 / race 1 (BBBD)</strain>
    </source>
</reference>
<protein>
    <recommendedName>
        <fullName evidence="2">DUF6589 domain-containing protein</fullName>
    </recommendedName>
</protein>
<organism evidence="3">
    <name type="scientific">Puccinia triticina (isolate 1-1 / race 1 (BBBD))</name>
    <name type="common">Brown leaf rust fungus</name>
    <dbReference type="NCBI Taxonomy" id="630390"/>
    <lineage>
        <taxon>Eukaryota</taxon>
        <taxon>Fungi</taxon>
        <taxon>Dikarya</taxon>
        <taxon>Basidiomycota</taxon>
        <taxon>Pucciniomycotina</taxon>
        <taxon>Pucciniomycetes</taxon>
        <taxon>Pucciniales</taxon>
        <taxon>Pucciniaceae</taxon>
        <taxon>Puccinia</taxon>
    </lineage>
</organism>
<dbReference type="STRING" id="630390.A0A180G219"/>
<reference evidence="4" key="4">
    <citation type="submission" date="2025-05" db="UniProtKB">
        <authorList>
            <consortium name="EnsemblFungi"/>
        </authorList>
    </citation>
    <scope>IDENTIFICATION</scope>
    <source>
        <strain evidence="4">isolate 1-1 / race 1 (BBBD)</strain>
    </source>
</reference>